<dbReference type="InterPro" id="IPR011765">
    <property type="entry name" value="Pept_M16_N"/>
</dbReference>
<dbReference type="PANTHER" id="PTHR11851:SF224">
    <property type="entry name" value="PROCESSING PROTEASE"/>
    <property type="match status" value="1"/>
</dbReference>
<evidence type="ECO:0000313" key="4">
    <source>
        <dbReference type="EMBL" id="RRQ51488.1"/>
    </source>
</evidence>
<evidence type="ECO:0000256" key="1">
    <source>
        <dbReference type="SAM" id="SignalP"/>
    </source>
</evidence>
<feature type="signal peptide" evidence="1">
    <location>
        <begin position="1"/>
        <end position="24"/>
    </location>
</feature>
<keyword evidence="1" id="KW-0732">Signal</keyword>
<feature type="domain" description="Peptidase M16 C-terminal" evidence="3">
    <location>
        <begin position="682"/>
        <end position="860"/>
    </location>
</feature>
<evidence type="ECO:0000313" key="5">
    <source>
        <dbReference type="Proteomes" id="UP000268553"/>
    </source>
</evidence>
<protein>
    <submittedName>
        <fullName evidence="4">Insulinase family protein</fullName>
    </submittedName>
</protein>
<dbReference type="Gene3D" id="3.30.830.10">
    <property type="entry name" value="Metalloenzyme, LuxS/M16 peptidase-like"/>
    <property type="match status" value="4"/>
</dbReference>
<keyword evidence="5" id="KW-1185">Reference proteome</keyword>
<dbReference type="RefSeq" id="WP_125229502.1">
    <property type="nucleotide sequence ID" value="NZ_RWJI01000001.1"/>
</dbReference>
<feature type="domain" description="Peptidase M16 N-terminal" evidence="2">
    <location>
        <begin position="52"/>
        <end position="144"/>
    </location>
</feature>
<dbReference type="InterPro" id="IPR050361">
    <property type="entry name" value="MPP/UQCRC_Complex"/>
</dbReference>
<dbReference type="GO" id="GO:0046872">
    <property type="term" value="F:metal ion binding"/>
    <property type="evidence" value="ECO:0007669"/>
    <property type="project" value="InterPro"/>
</dbReference>
<dbReference type="Pfam" id="PF05193">
    <property type="entry name" value="Peptidase_M16_C"/>
    <property type="match status" value="2"/>
</dbReference>
<comment type="caution">
    <text evidence="4">The sequence shown here is derived from an EMBL/GenBank/DDBJ whole genome shotgun (WGS) entry which is preliminary data.</text>
</comment>
<dbReference type="EMBL" id="RWJI01000001">
    <property type="protein sequence ID" value="RRQ51488.1"/>
    <property type="molecule type" value="Genomic_DNA"/>
</dbReference>
<evidence type="ECO:0000259" key="2">
    <source>
        <dbReference type="Pfam" id="PF00675"/>
    </source>
</evidence>
<dbReference type="Pfam" id="PF00675">
    <property type="entry name" value="Peptidase_M16"/>
    <property type="match status" value="2"/>
</dbReference>
<dbReference type="PANTHER" id="PTHR11851">
    <property type="entry name" value="METALLOPROTEASE"/>
    <property type="match status" value="1"/>
</dbReference>
<organism evidence="4 5">
    <name type="scientific">Sphingorhabdus wooponensis</name>
    <dbReference type="NCBI Taxonomy" id="940136"/>
    <lineage>
        <taxon>Bacteria</taxon>
        <taxon>Pseudomonadati</taxon>
        <taxon>Pseudomonadota</taxon>
        <taxon>Alphaproteobacteria</taxon>
        <taxon>Sphingomonadales</taxon>
        <taxon>Sphingomonadaceae</taxon>
        <taxon>Sphingorhabdus</taxon>
    </lineage>
</organism>
<dbReference type="Proteomes" id="UP000268553">
    <property type="component" value="Unassembled WGS sequence"/>
</dbReference>
<dbReference type="SUPFAM" id="SSF63411">
    <property type="entry name" value="LuxS/MPP-like metallohydrolase"/>
    <property type="match status" value="4"/>
</dbReference>
<dbReference type="InterPro" id="IPR011249">
    <property type="entry name" value="Metalloenz_LuxS/M16"/>
</dbReference>
<evidence type="ECO:0000259" key="3">
    <source>
        <dbReference type="Pfam" id="PF05193"/>
    </source>
</evidence>
<feature type="domain" description="Peptidase M16 N-terminal" evidence="2">
    <location>
        <begin position="531"/>
        <end position="655"/>
    </location>
</feature>
<feature type="chain" id="PRO_5019379108" evidence="1">
    <location>
        <begin position="25"/>
        <end position="959"/>
    </location>
</feature>
<gene>
    <name evidence="4" type="ORF">D7D48_00870</name>
</gene>
<dbReference type="OrthoDB" id="9811314at2"/>
<dbReference type="AlphaFoldDB" id="A0A426RR85"/>
<dbReference type="InterPro" id="IPR007863">
    <property type="entry name" value="Peptidase_M16_C"/>
</dbReference>
<feature type="domain" description="Peptidase M16 C-terminal" evidence="3">
    <location>
        <begin position="209"/>
        <end position="383"/>
    </location>
</feature>
<name>A0A426RR85_9SPHN</name>
<sequence>MIRKLTLALMMSGSVLAVQTPAFAQSAAPVSKLVEAVNIPHEKFTLDNGLTVLVHEDRKAPIVAVSIWYGVGSKNEPKGKTGYAHLFEHIMFNGSENAPGDYFEYTKKIGATDLNGTTWLDRTNYFQTVPTTALESALFLESDRMGFLLNAVTKEKLDNQIGVVSNEKRQGDNQPFGLVSYKQSGTLFPVGHPYHHSTIGSLEDLSAASLDDMKNWFIDHYGPNNAILVLAGDINAAQAKPLVEKWFGSIKRGKDVAPVNAPVPTLEKDVKIVMKDKVPTTRIYRNWVVPGLADPDANSLFIAMSALGGLSSSRLDNILVRQEQSVVGVSAYLIPFVHGSLVNIQADVKPGGDADAVAKRLDEILADYIKTGPTAEEVQRVAASNIAQQIDGLEQVGGFGGKAVALAEGELYVGDSSFYKKELERLASAKPETVKAAMQKWLTRPVLEIRVEPGEREAYKEVAAGSGSRTGTLTAPAFYAPPGADDVSVSAPVAFQDRSKFPEPTSTPALDFPTVEETTLSNGIKVFFARRAAVPTVRVAVSFNAGYAADPADKRGIASMMSTMLMEGTTSLTSTQIAETEEKLGADVSVGSTLDRTVASLRAVKPNLGLSLDLLADVIKNPAFATNELERVRVQQLTRIKAENNQPQGIAVRRLPPLLYGAAHPYGGPQTGSGYVETVATINRADVANFHQSWMHPSKAEIFVVGDTSLKEIKPMLEQRFGKWKPAAAPAPAKNFAVALPTPESKILLIDRPNSPQSLVLAGLVLDAKGSDDLLSLRAANEIFGGDFLSRINMDLRETKGWSYGVRSQINGAEDRVPFYMFAPVQTNQTGPSVKVLIDQLKDFNGAKPVTAAELEKTIKGNVLKLPGNYEQSSAVLGQMQADRLNQRPFNYAETLADRYKALTAQGLNDAMRVKVDPSKITWLVVGDAAKVKPQLEALGLPIEMVTEAANTNASNNAK</sequence>
<accession>A0A426RR85</accession>
<proteinExistence type="predicted"/>
<reference evidence="4 5" key="1">
    <citation type="submission" date="2018-12" db="EMBL/GenBank/DDBJ databases">
        <authorList>
            <person name="Kim S.-J."/>
            <person name="Jung G.-Y."/>
        </authorList>
    </citation>
    <scope>NUCLEOTIDE SEQUENCE [LARGE SCALE GENOMIC DNA]</scope>
    <source>
        <strain evidence="4 5">03SU3-P</strain>
    </source>
</reference>